<keyword evidence="2" id="KW-1185">Reference proteome</keyword>
<organism evidence="1 2">
    <name type="scientific">Streptomyces cinnabarinus</name>
    <dbReference type="NCBI Taxonomy" id="67287"/>
    <lineage>
        <taxon>Bacteria</taxon>
        <taxon>Bacillati</taxon>
        <taxon>Actinomycetota</taxon>
        <taxon>Actinomycetes</taxon>
        <taxon>Kitasatosporales</taxon>
        <taxon>Streptomycetaceae</taxon>
        <taxon>Streptomyces</taxon>
    </lineage>
</organism>
<sequence>MIESTDLSTEREILRSELRKLEASALQGRDRTDAIAEASRRLQQAPSPTTVGGWFEKGTPAKDFKTLWTLVEVLLEWSGLPRPDTLTGLDRAKATGQWVSTKELWKRRWEQARAAQSVAALPPGFRAENRYVGRPIAEFDDRLVLNDLEVHPALDGGSEFGRISALPAYVRRKFDTRLGSLVAAAANGQGGIVVLVGGSSTGKTRACWEAVKNLPDGWRLWHPIEPDQPTAVIRNLDLVAPRTVVWLNDAQHYLLDRDYSAQVASGLRELLNDPERGPVLILGTTWPEHWDTLTNVPRTGPVPPDPYVQARQLVTNKSITVPEAFTVEELTTAQATTSDPRLAEALQHAEQGQVTQYLAGVPALIERYNNAPPGAKALIEAAMDVRSLGHGLALPLALLETAAEGYLTDTQWDLLECDWLEQALAYVACPVRGTRGPLTRIRPRRGQPAFAQPHYRLADYLEQHGRHSSTVPPVPGARDALVVPVPAHTWDVLIDHGTPSGHASLARAAHARGLLRIAMRLYQGAVEAGDTRALRPAADILRMADREEEAIPWYQRGAEAGDLLALGWAVLLLTRRRMTDEALTCHRLVSEASDSAPLGMNALLERMQQIEDADAWVQRNVVDGARVTTQWAPLMLRDDYAWLLQRPTRIAEALERLRTHAEAGNTGSLTLVTDLLHAAGRVDEARRLRRYGWEPKGWIAEPWEAPLPGD</sequence>
<dbReference type="RefSeq" id="WP_269661921.1">
    <property type="nucleotide sequence ID" value="NZ_CP114413.1"/>
</dbReference>
<reference evidence="1" key="1">
    <citation type="submission" date="2022-12" db="EMBL/GenBank/DDBJ databases">
        <authorList>
            <person name="Ruckert C."/>
            <person name="Busche T."/>
            <person name="Kalinowski J."/>
            <person name="Wittmann C."/>
        </authorList>
    </citation>
    <scope>NUCLEOTIDE SEQUENCE</scope>
    <source>
        <strain evidence="1">DSM 40467</strain>
    </source>
</reference>
<accession>A0ABY7KLX4</accession>
<dbReference type="EMBL" id="CP114413">
    <property type="protein sequence ID" value="WAZ24417.1"/>
    <property type="molecule type" value="Genomic_DNA"/>
</dbReference>
<evidence type="ECO:0000313" key="2">
    <source>
        <dbReference type="Proteomes" id="UP001164439"/>
    </source>
</evidence>
<protein>
    <recommendedName>
        <fullName evidence="3">Transcriptional regulator</fullName>
    </recommendedName>
</protein>
<name>A0ABY7KLX4_9ACTN</name>
<dbReference type="InterPro" id="IPR011990">
    <property type="entry name" value="TPR-like_helical_dom_sf"/>
</dbReference>
<proteinExistence type="predicted"/>
<dbReference type="Gene3D" id="1.25.40.10">
    <property type="entry name" value="Tetratricopeptide repeat domain"/>
    <property type="match status" value="1"/>
</dbReference>
<gene>
    <name evidence="1" type="ORF">STRCI_005833</name>
</gene>
<evidence type="ECO:0000313" key="1">
    <source>
        <dbReference type="EMBL" id="WAZ24417.1"/>
    </source>
</evidence>
<dbReference type="SUPFAM" id="SSF81901">
    <property type="entry name" value="HCP-like"/>
    <property type="match status" value="1"/>
</dbReference>
<dbReference type="Proteomes" id="UP001164439">
    <property type="component" value="Chromosome"/>
</dbReference>
<evidence type="ECO:0008006" key="3">
    <source>
        <dbReference type="Google" id="ProtNLM"/>
    </source>
</evidence>